<dbReference type="GO" id="GO:0020037">
    <property type="term" value="F:heme binding"/>
    <property type="evidence" value="ECO:0007669"/>
    <property type="project" value="InterPro"/>
</dbReference>
<dbReference type="InterPro" id="IPR002323">
    <property type="entry name" value="Cyt_CIE"/>
</dbReference>
<evidence type="ECO:0000256" key="3">
    <source>
        <dbReference type="ARBA" id="ARBA00022723"/>
    </source>
</evidence>
<keyword evidence="5" id="KW-0408">Iron</keyword>
<evidence type="ECO:0000256" key="5">
    <source>
        <dbReference type="ARBA" id="ARBA00023004"/>
    </source>
</evidence>
<evidence type="ECO:0000256" key="2">
    <source>
        <dbReference type="ARBA" id="ARBA00022617"/>
    </source>
</evidence>
<feature type="domain" description="Cytochrome c" evidence="6">
    <location>
        <begin position="20"/>
        <end position="104"/>
    </location>
</feature>
<accession>A0A3B1BI56</accession>
<dbReference type="GO" id="GO:0005506">
    <property type="term" value="F:iron ion binding"/>
    <property type="evidence" value="ECO:0007669"/>
    <property type="project" value="InterPro"/>
</dbReference>
<evidence type="ECO:0000256" key="4">
    <source>
        <dbReference type="ARBA" id="ARBA00022982"/>
    </source>
</evidence>
<dbReference type="PRINTS" id="PR00607">
    <property type="entry name" value="CYTCHROMECIE"/>
</dbReference>
<dbReference type="Gene3D" id="1.10.760.10">
    <property type="entry name" value="Cytochrome c-like domain"/>
    <property type="match status" value="1"/>
</dbReference>
<keyword evidence="2" id="KW-0349">Heme</keyword>
<keyword evidence="3" id="KW-0479">Metal-binding</keyword>
<evidence type="ECO:0000256" key="1">
    <source>
        <dbReference type="ARBA" id="ARBA00022448"/>
    </source>
</evidence>
<sequence length="105" mass="10693">MKNLIIATAATVALMASVTTAQADGQKTYQTACFACHGTGAAGAPKIGDKAAWAPRIAQGMATLEKHALHGFKGKKGVMPAKGGRADLSDDDVKAAVAHMVSQSK</sequence>
<name>A0A3B1BI56_9ZZZZ</name>
<dbReference type="PANTHER" id="PTHR40942">
    <property type="match status" value="1"/>
</dbReference>
<proteinExistence type="predicted"/>
<evidence type="ECO:0000259" key="6">
    <source>
        <dbReference type="PROSITE" id="PS51007"/>
    </source>
</evidence>
<dbReference type="SUPFAM" id="SSF46626">
    <property type="entry name" value="Cytochrome c"/>
    <property type="match status" value="1"/>
</dbReference>
<dbReference type="InterPro" id="IPR036909">
    <property type="entry name" value="Cyt_c-like_dom_sf"/>
</dbReference>
<dbReference type="PROSITE" id="PS51007">
    <property type="entry name" value="CYTC"/>
    <property type="match status" value="1"/>
</dbReference>
<reference evidence="7" key="1">
    <citation type="submission" date="2018-06" db="EMBL/GenBank/DDBJ databases">
        <authorList>
            <person name="Zhirakovskaya E."/>
        </authorList>
    </citation>
    <scope>NUCLEOTIDE SEQUENCE</scope>
</reference>
<dbReference type="GO" id="GO:0009055">
    <property type="term" value="F:electron transfer activity"/>
    <property type="evidence" value="ECO:0007669"/>
    <property type="project" value="InterPro"/>
</dbReference>
<organism evidence="7">
    <name type="scientific">hydrothermal vent metagenome</name>
    <dbReference type="NCBI Taxonomy" id="652676"/>
    <lineage>
        <taxon>unclassified sequences</taxon>
        <taxon>metagenomes</taxon>
        <taxon>ecological metagenomes</taxon>
    </lineage>
</organism>
<gene>
    <name evidence="7" type="ORF">MNBD_GAMMA25-1494</name>
</gene>
<keyword evidence="4" id="KW-0249">Electron transport</keyword>
<dbReference type="EMBL" id="UOFY01000062">
    <property type="protein sequence ID" value="VAX11098.1"/>
    <property type="molecule type" value="Genomic_DNA"/>
</dbReference>
<dbReference type="AlphaFoldDB" id="A0A3B1BI56"/>
<dbReference type="Pfam" id="PF13442">
    <property type="entry name" value="Cytochrome_CBB3"/>
    <property type="match status" value="1"/>
</dbReference>
<keyword evidence="1" id="KW-0813">Transport</keyword>
<evidence type="ECO:0000313" key="7">
    <source>
        <dbReference type="EMBL" id="VAX11098.1"/>
    </source>
</evidence>
<protein>
    <submittedName>
        <fullName evidence="7">Cytochrome c5</fullName>
    </submittedName>
</protein>
<dbReference type="InterPro" id="IPR009056">
    <property type="entry name" value="Cyt_c-like_dom"/>
</dbReference>
<dbReference type="PANTHER" id="PTHR40942:SF4">
    <property type="entry name" value="CYTOCHROME C5"/>
    <property type="match status" value="1"/>
</dbReference>